<gene>
    <name evidence="2" type="ORF">F511_43654</name>
</gene>
<evidence type="ECO:0000313" key="2">
    <source>
        <dbReference type="EMBL" id="KZV14336.1"/>
    </source>
</evidence>
<sequence length="683" mass="75606">MKYDFRLLNDILEKSITVKAGSFDFVTHERFLMMTVIHFGIKLNLSNIIFEVLKEISYIKTKRAKGFAAQICVLLKGNPAVTLGEAKTFPPLKIIAAKTVITYIATNTTIDAHGESDEPDVAKVAIVKKKSVLNNKSASIADKDADDVHVEAISKEKDLALISVAQDAAPIQVVEPISVVPSDRPHAQKRKTSKRKLSLSTGFDDEIVEKESAVEIVGVRQKGPTSVDDFDTIIEQVIAETAQLEIDLAEPFVARSDDITVEISEHSTAVTDEESMSIEDILQQISGDAMLPSVLASEPTKIIFGLGIQILGVHEVEQYKDNLPRIAATDKGKETLVVDTIQGHPAREIFSLIYADIDFLIQMREQVIEEVAAFFNSFGIRRLPTLGSLEAISAKEEKILTWGETDSVQTALQRRVYIAVKYRELLIRKFLDAIRHYFVSGTPTTAIDLNVLELLTSAHHFALKVLLRPVQVHKLEWTRPSNSQLFEGDSIDRGFFIPRNHRTIFSTCWIRAKILVDGTCTVNRCRDIIDSLVDIEEIPTGFRGLFQNAVEHILIPTTAAPATDLNEQFAQLRASISQLSIKQLRTQRSIGNVTPEPNGATRIGEQFVTLRDNLAELIAFVTKGRDDKKGEVGSSHGRGQPPSEDKSKPGSGDCGSGGSKSEPSRKQGSSVSKQRDWRYWING</sequence>
<dbReference type="Proteomes" id="UP000250235">
    <property type="component" value="Unassembled WGS sequence"/>
</dbReference>
<evidence type="ECO:0000313" key="3">
    <source>
        <dbReference type="Proteomes" id="UP000250235"/>
    </source>
</evidence>
<keyword evidence="3" id="KW-1185">Reference proteome</keyword>
<feature type="region of interest" description="Disordered" evidence="1">
    <location>
        <begin position="626"/>
        <end position="683"/>
    </location>
</feature>
<accession>A0A2Z6ZYP7</accession>
<proteinExistence type="predicted"/>
<feature type="compositionally biased region" description="Basic and acidic residues" evidence="1">
    <location>
        <begin position="673"/>
        <end position="683"/>
    </location>
</feature>
<protein>
    <submittedName>
        <fullName evidence="2">Patatin-like protein 2</fullName>
    </submittedName>
</protein>
<reference evidence="2 3" key="1">
    <citation type="journal article" date="2015" name="Proc. Natl. Acad. Sci. U.S.A.">
        <title>The resurrection genome of Boea hygrometrica: A blueprint for survival of dehydration.</title>
        <authorList>
            <person name="Xiao L."/>
            <person name="Yang G."/>
            <person name="Zhang L."/>
            <person name="Yang X."/>
            <person name="Zhao S."/>
            <person name="Ji Z."/>
            <person name="Zhou Q."/>
            <person name="Hu M."/>
            <person name="Wang Y."/>
            <person name="Chen M."/>
            <person name="Xu Y."/>
            <person name="Jin H."/>
            <person name="Xiao X."/>
            <person name="Hu G."/>
            <person name="Bao F."/>
            <person name="Hu Y."/>
            <person name="Wan P."/>
            <person name="Li L."/>
            <person name="Deng X."/>
            <person name="Kuang T."/>
            <person name="Xiang C."/>
            <person name="Zhu J.K."/>
            <person name="Oliver M.J."/>
            <person name="He Y."/>
        </authorList>
    </citation>
    <scope>NUCLEOTIDE SEQUENCE [LARGE SCALE GENOMIC DNA]</scope>
    <source>
        <strain evidence="3">cv. XS01</strain>
    </source>
</reference>
<evidence type="ECO:0000256" key="1">
    <source>
        <dbReference type="SAM" id="MobiDB-lite"/>
    </source>
</evidence>
<dbReference type="AlphaFoldDB" id="A0A2Z6ZYP7"/>
<name>A0A2Z6ZYP7_9LAMI</name>
<dbReference type="EMBL" id="KV020875">
    <property type="protein sequence ID" value="KZV14336.1"/>
    <property type="molecule type" value="Genomic_DNA"/>
</dbReference>
<organism evidence="2 3">
    <name type="scientific">Dorcoceras hygrometricum</name>
    <dbReference type="NCBI Taxonomy" id="472368"/>
    <lineage>
        <taxon>Eukaryota</taxon>
        <taxon>Viridiplantae</taxon>
        <taxon>Streptophyta</taxon>
        <taxon>Embryophyta</taxon>
        <taxon>Tracheophyta</taxon>
        <taxon>Spermatophyta</taxon>
        <taxon>Magnoliopsida</taxon>
        <taxon>eudicotyledons</taxon>
        <taxon>Gunneridae</taxon>
        <taxon>Pentapetalae</taxon>
        <taxon>asterids</taxon>
        <taxon>lamiids</taxon>
        <taxon>Lamiales</taxon>
        <taxon>Gesneriaceae</taxon>
        <taxon>Didymocarpoideae</taxon>
        <taxon>Trichosporeae</taxon>
        <taxon>Loxocarpinae</taxon>
        <taxon>Dorcoceras</taxon>
    </lineage>
</organism>